<dbReference type="InterPro" id="IPR050492">
    <property type="entry name" value="Bact_metal-bind_prot9"/>
</dbReference>
<feature type="chain" id="PRO_5043403607" evidence="5">
    <location>
        <begin position="26"/>
        <end position="306"/>
    </location>
</feature>
<dbReference type="PRINTS" id="PR00690">
    <property type="entry name" value="ADHESNFAMILY"/>
</dbReference>
<protein>
    <submittedName>
        <fullName evidence="6">Zinc ABC transporter substrate-binding protein</fullName>
    </submittedName>
</protein>
<evidence type="ECO:0000256" key="3">
    <source>
        <dbReference type="ARBA" id="ARBA00022729"/>
    </source>
</evidence>
<evidence type="ECO:0000256" key="5">
    <source>
        <dbReference type="SAM" id="SignalP"/>
    </source>
</evidence>
<reference evidence="6" key="1">
    <citation type="journal article" date="2024" name="Syst. Appl. Microbiol.">
        <title>First single-strain enrichments of Electrothrix cable bacteria, description of E. aestuarii sp. nov. and E. rattekaaiensis sp. nov., and proposal of a cable bacteria taxonomy following the rules of the SeqCode.</title>
        <authorList>
            <person name="Plum-Jensen L.E."/>
            <person name="Schramm A."/>
            <person name="Marshall I.P.G."/>
        </authorList>
    </citation>
    <scope>NUCLEOTIDE SEQUENCE</scope>
    <source>
        <strain evidence="6">Rat1</strain>
    </source>
</reference>
<dbReference type="Gene3D" id="3.40.50.1980">
    <property type="entry name" value="Nitrogenase molybdenum iron protein domain"/>
    <property type="match status" value="2"/>
</dbReference>
<dbReference type="AlphaFoldDB" id="A0AAU8LR04"/>
<dbReference type="InterPro" id="IPR006127">
    <property type="entry name" value="ZnuA-like"/>
</dbReference>
<reference evidence="6" key="2">
    <citation type="submission" date="2024-06" db="EMBL/GenBank/DDBJ databases">
        <authorList>
            <person name="Plum-Jensen L.E."/>
            <person name="Schramm A."/>
            <person name="Marshall I.P.G."/>
        </authorList>
    </citation>
    <scope>NUCLEOTIDE SEQUENCE</scope>
    <source>
        <strain evidence="6">Rat1</strain>
    </source>
</reference>
<dbReference type="PANTHER" id="PTHR42953:SF3">
    <property type="entry name" value="HIGH-AFFINITY ZINC UPTAKE SYSTEM PROTEIN ZNUA"/>
    <property type="match status" value="1"/>
</dbReference>
<sequence length="306" mass="34788">MLIKTRTFTLTFLFLLVTVTLPAHAEPLPVFVSIAPQKWLVKQLGGDLVSTQVLLDKGQEPHTYQPSPDKMTALFRSRLYFTLGMPFEREIARKIKSNDAKSLQLIDITADIKRIAIAEHHHEEGKHEEHDKHRHEKIKHLEKNADPHVWLNPQNLEKMATVMTKALVAADQEHAPTYQQNFSILQEKLTLLHQEITQQLAPFQGATFFVFHPAFGYFAHAYGLHQEAVEIEGKAPSPKQLYALVKHAKADKIKVLFVQPQFDRRNAQTVAQAIKGKLAVLDPLAEDIELNLRRMAEAIQSALSTR</sequence>
<dbReference type="PANTHER" id="PTHR42953">
    <property type="entry name" value="HIGH-AFFINITY ZINC UPTAKE SYSTEM PROTEIN ZNUA-RELATED"/>
    <property type="match status" value="1"/>
</dbReference>
<dbReference type="EMBL" id="CP159373">
    <property type="protein sequence ID" value="XCN71314.1"/>
    <property type="molecule type" value="Genomic_DNA"/>
</dbReference>
<evidence type="ECO:0000256" key="2">
    <source>
        <dbReference type="ARBA" id="ARBA00022448"/>
    </source>
</evidence>
<dbReference type="GO" id="GO:0007155">
    <property type="term" value="P:cell adhesion"/>
    <property type="evidence" value="ECO:0007669"/>
    <property type="project" value="InterPro"/>
</dbReference>
<dbReference type="GO" id="GO:0030001">
    <property type="term" value="P:metal ion transport"/>
    <property type="evidence" value="ECO:0007669"/>
    <property type="project" value="InterPro"/>
</dbReference>
<evidence type="ECO:0000256" key="4">
    <source>
        <dbReference type="RuleBase" id="RU003512"/>
    </source>
</evidence>
<organism evidence="6">
    <name type="scientific">Candidatus Electrothrix aestuarii</name>
    <dbReference type="NCBI Taxonomy" id="3062594"/>
    <lineage>
        <taxon>Bacteria</taxon>
        <taxon>Pseudomonadati</taxon>
        <taxon>Thermodesulfobacteriota</taxon>
        <taxon>Desulfobulbia</taxon>
        <taxon>Desulfobulbales</taxon>
        <taxon>Desulfobulbaceae</taxon>
        <taxon>Candidatus Electrothrix</taxon>
    </lineage>
</organism>
<dbReference type="Pfam" id="PF01297">
    <property type="entry name" value="ZnuA"/>
    <property type="match status" value="1"/>
</dbReference>
<comment type="similarity">
    <text evidence="1 4">Belongs to the bacterial solute-binding protein 9 family.</text>
</comment>
<evidence type="ECO:0000313" key="6">
    <source>
        <dbReference type="EMBL" id="XCN71314.1"/>
    </source>
</evidence>
<name>A0AAU8LR04_9BACT</name>
<feature type="signal peptide" evidence="5">
    <location>
        <begin position="1"/>
        <end position="25"/>
    </location>
</feature>
<keyword evidence="2 4" id="KW-0813">Transport</keyword>
<gene>
    <name evidence="6" type="ORF">Q3M24_13440</name>
</gene>
<accession>A0AAU8LR04</accession>
<evidence type="ECO:0000256" key="1">
    <source>
        <dbReference type="ARBA" id="ARBA00011028"/>
    </source>
</evidence>
<dbReference type="GO" id="GO:0046872">
    <property type="term" value="F:metal ion binding"/>
    <property type="evidence" value="ECO:0007669"/>
    <property type="project" value="InterPro"/>
</dbReference>
<keyword evidence="3 5" id="KW-0732">Signal</keyword>
<proteinExistence type="inferred from homology"/>
<dbReference type="InterPro" id="IPR006128">
    <property type="entry name" value="Lipoprotein_PsaA-like"/>
</dbReference>
<dbReference type="SUPFAM" id="SSF53807">
    <property type="entry name" value="Helical backbone' metal receptor"/>
    <property type="match status" value="1"/>
</dbReference>
<dbReference type="KEGG" id="eaj:Q3M24_13440"/>